<accession>H2XUH6</accession>
<evidence type="ECO:0000313" key="2">
    <source>
        <dbReference type="Ensembl" id="ENSCINP00000033310.1"/>
    </source>
</evidence>
<organism evidence="2 3">
    <name type="scientific">Ciona intestinalis</name>
    <name type="common">Transparent sea squirt</name>
    <name type="synonym">Ascidia intestinalis</name>
    <dbReference type="NCBI Taxonomy" id="7719"/>
    <lineage>
        <taxon>Eukaryota</taxon>
        <taxon>Metazoa</taxon>
        <taxon>Chordata</taxon>
        <taxon>Tunicata</taxon>
        <taxon>Ascidiacea</taxon>
        <taxon>Phlebobranchia</taxon>
        <taxon>Cionidae</taxon>
        <taxon>Ciona</taxon>
    </lineage>
</organism>
<proteinExistence type="predicted"/>
<evidence type="ECO:0000313" key="3">
    <source>
        <dbReference type="Proteomes" id="UP000008144"/>
    </source>
</evidence>
<reference evidence="2" key="4">
    <citation type="submission" date="2025-09" db="UniProtKB">
        <authorList>
            <consortium name="Ensembl"/>
        </authorList>
    </citation>
    <scope>IDENTIFICATION</scope>
</reference>
<sequence>MCLPTGKRFIRQQKSVYTSLPAYYFDYVTLVLIRHIIYVNIRCSS</sequence>
<dbReference type="EMBL" id="EAAA01000812">
    <property type="status" value="NOT_ANNOTATED_CDS"/>
    <property type="molecule type" value="Genomic_DNA"/>
</dbReference>
<dbReference type="AlphaFoldDB" id="H2XUH6"/>
<feature type="transmembrane region" description="Helical" evidence="1">
    <location>
        <begin position="22"/>
        <end position="41"/>
    </location>
</feature>
<keyword evidence="3" id="KW-1185">Reference proteome</keyword>
<dbReference type="HOGENOM" id="CLU_3207322_0_0_1"/>
<name>H2XUH6_CIOIN</name>
<dbReference type="InParanoid" id="H2XUH6"/>
<keyword evidence="1" id="KW-0812">Transmembrane</keyword>
<dbReference type="Ensembl" id="ENSCINT00000036276.1">
    <property type="protein sequence ID" value="ENSCINP00000033310.1"/>
    <property type="gene ID" value="ENSCING00000020738.1"/>
</dbReference>
<keyword evidence="1" id="KW-1133">Transmembrane helix</keyword>
<reference evidence="2" key="3">
    <citation type="submission" date="2025-08" db="UniProtKB">
        <authorList>
            <consortium name="Ensembl"/>
        </authorList>
    </citation>
    <scope>IDENTIFICATION</scope>
</reference>
<reference evidence="2" key="2">
    <citation type="journal article" date="2008" name="Genome Biol.">
        <title>Improved genome assembly and evidence-based global gene model set for the chordate Ciona intestinalis: new insight into intron and operon populations.</title>
        <authorList>
            <person name="Satou Y."/>
            <person name="Mineta K."/>
            <person name="Ogasawara M."/>
            <person name="Sasakura Y."/>
            <person name="Shoguchi E."/>
            <person name="Ueno K."/>
            <person name="Yamada L."/>
            <person name="Matsumoto J."/>
            <person name="Wasserscheid J."/>
            <person name="Dewar K."/>
            <person name="Wiley G.B."/>
            <person name="Macmil S.L."/>
            <person name="Roe B.A."/>
            <person name="Zeller R.W."/>
            <person name="Hastings K.E."/>
            <person name="Lemaire P."/>
            <person name="Lindquist E."/>
            <person name="Endo T."/>
            <person name="Hotta K."/>
            <person name="Inaba K."/>
        </authorList>
    </citation>
    <scope>NUCLEOTIDE SEQUENCE [LARGE SCALE GENOMIC DNA]</scope>
    <source>
        <strain evidence="2">wild type</strain>
    </source>
</reference>
<dbReference type="Proteomes" id="UP000008144">
    <property type="component" value="Chromosome 11"/>
</dbReference>
<reference evidence="3" key="1">
    <citation type="journal article" date="2002" name="Science">
        <title>The draft genome of Ciona intestinalis: insights into chordate and vertebrate origins.</title>
        <authorList>
            <person name="Dehal P."/>
            <person name="Satou Y."/>
            <person name="Campbell R.K."/>
            <person name="Chapman J."/>
            <person name="Degnan B."/>
            <person name="De Tomaso A."/>
            <person name="Davidson B."/>
            <person name="Di Gregorio A."/>
            <person name="Gelpke M."/>
            <person name="Goodstein D.M."/>
            <person name="Harafuji N."/>
            <person name="Hastings K.E."/>
            <person name="Ho I."/>
            <person name="Hotta K."/>
            <person name="Huang W."/>
            <person name="Kawashima T."/>
            <person name="Lemaire P."/>
            <person name="Martinez D."/>
            <person name="Meinertzhagen I.A."/>
            <person name="Necula S."/>
            <person name="Nonaka M."/>
            <person name="Putnam N."/>
            <person name="Rash S."/>
            <person name="Saiga H."/>
            <person name="Satake M."/>
            <person name="Terry A."/>
            <person name="Yamada L."/>
            <person name="Wang H.G."/>
            <person name="Awazu S."/>
            <person name="Azumi K."/>
            <person name="Boore J."/>
            <person name="Branno M."/>
            <person name="Chin-Bow S."/>
            <person name="DeSantis R."/>
            <person name="Doyle S."/>
            <person name="Francino P."/>
            <person name="Keys D.N."/>
            <person name="Haga S."/>
            <person name="Hayashi H."/>
            <person name="Hino K."/>
            <person name="Imai K.S."/>
            <person name="Inaba K."/>
            <person name="Kano S."/>
            <person name="Kobayashi K."/>
            <person name="Kobayashi M."/>
            <person name="Lee B.I."/>
            <person name="Makabe K.W."/>
            <person name="Manohar C."/>
            <person name="Matassi G."/>
            <person name="Medina M."/>
            <person name="Mochizuki Y."/>
            <person name="Mount S."/>
            <person name="Morishita T."/>
            <person name="Miura S."/>
            <person name="Nakayama A."/>
            <person name="Nishizaka S."/>
            <person name="Nomoto H."/>
            <person name="Ohta F."/>
            <person name="Oishi K."/>
            <person name="Rigoutsos I."/>
            <person name="Sano M."/>
            <person name="Sasaki A."/>
            <person name="Sasakura Y."/>
            <person name="Shoguchi E."/>
            <person name="Shin-i T."/>
            <person name="Spagnuolo A."/>
            <person name="Stainier D."/>
            <person name="Suzuki M.M."/>
            <person name="Tassy O."/>
            <person name="Takatori N."/>
            <person name="Tokuoka M."/>
            <person name="Yagi K."/>
            <person name="Yoshizaki F."/>
            <person name="Wada S."/>
            <person name="Zhang C."/>
            <person name="Hyatt P.D."/>
            <person name="Larimer F."/>
            <person name="Detter C."/>
            <person name="Doggett N."/>
            <person name="Glavina T."/>
            <person name="Hawkins T."/>
            <person name="Richardson P."/>
            <person name="Lucas S."/>
            <person name="Kohara Y."/>
            <person name="Levine M."/>
            <person name="Satoh N."/>
            <person name="Rokhsar D.S."/>
        </authorList>
    </citation>
    <scope>NUCLEOTIDE SEQUENCE [LARGE SCALE GENOMIC DNA]</scope>
</reference>
<protein>
    <submittedName>
        <fullName evidence="2">Uncharacterized protein</fullName>
    </submittedName>
</protein>
<keyword evidence="1" id="KW-0472">Membrane</keyword>
<evidence type="ECO:0000256" key="1">
    <source>
        <dbReference type="SAM" id="Phobius"/>
    </source>
</evidence>